<dbReference type="EMBL" id="SMLH01000002">
    <property type="protein sequence ID" value="TDE30367.1"/>
    <property type="molecule type" value="Genomic_DNA"/>
</dbReference>
<comment type="caution">
    <text evidence="3">The sequence shown here is derived from an EMBL/GenBank/DDBJ whole genome shotgun (WGS) entry which is preliminary data.</text>
</comment>
<evidence type="ECO:0000313" key="4">
    <source>
        <dbReference type="Proteomes" id="UP000294685"/>
    </source>
</evidence>
<reference evidence="3 4" key="1">
    <citation type="submission" date="2019-03" db="EMBL/GenBank/DDBJ databases">
        <title>Novel species of Flavobacterium.</title>
        <authorList>
            <person name="Liu Q."/>
            <person name="Xin Y.-H."/>
        </authorList>
    </citation>
    <scope>NUCLEOTIDE SEQUENCE [LARGE SCALE GENOMIC DNA]</scope>
    <source>
        <strain evidence="3 4">LB2P22</strain>
    </source>
</reference>
<accession>A0ABY2DSY7</accession>
<evidence type="ECO:0000313" key="3">
    <source>
        <dbReference type="EMBL" id="TDE30367.1"/>
    </source>
</evidence>
<dbReference type="InterPro" id="IPR007139">
    <property type="entry name" value="DUF349"/>
</dbReference>
<gene>
    <name evidence="3" type="ORF">E0I61_05070</name>
</gene>
<proteinExistence type="predicted"/>
<dbReference type="RefSeq" id="WP_132069846.1">
    <property type="nucleotide sequence ID" value="NZ_SMLH01000002.1"/>
</dbReference>
<evidence type="ECO:0000256" key="2">
    <source>
        <dbReference type="SAM" id="MobiDB-lite"/>
    </source>
</evidence>
<feature type="region of interest" description="Disordered" evidence="2">
    <location>
        <begin position="1"/>
        <end position="30"/>
    </location>
</feature>
<sequence>MLEEKNDNLLEADGNLDHNSVESAALEPEVLETETVVETSDSVTTIPAEDNVATLNGEELLGAEPITETENQTVLDAITETNAAESEDETLKERHEIPMQDYDTLSLEALVDELKSLVSNEKAMSFKEHIEEIKKAFLAKYNHLIEEKKEEFLAENQDPNEDFQYHSPLKTNFDKYYSLFRDTKNTHFKSLQTNLKTNLENRLAIVEELKELINPQENIKDTLKHFNDLRERWKTAGPIPKDKYNHVWNNFHFHVENFYDYLHLDREARDLDFKHNLEQKQKIVARVEELVKEADINKAFRELQDLHRIWKEDIGPVSREHRDAIWNKFSDLTKQMHDKREVLFENQKGTELENLEKKKEIIAKIEVLATEKVNAHTQWLAQIEKVEALRTAFFSAGKVPSDVNEETWASFKTAVRNFNSFKNSFYKDIKKDQNDNLSKKTALVAKAKELQESLDFAVTTPIMKQIQDEWKQIGHVPRKYSDKIWKEFKDACNHYFDKLKEQKNEENGEEVEAFDNKKSYLETLREFQLTGDHKTDLDAIKLHIETWKNFGKVPFPRRHIEGKFNKILDALFEKLSLSKKDTDMMRFANRMDHLSESNDTRKLDNEKIFLMRKIDEVQNEIFQLENNIQFFTNTRNAKKENSIVLEVRKNIAIHKESLDVWKEKLKQLRNLNQQ</sequence>
<feature type="coiled-coil region" evidence="1">
    <location>
        <begin position="600"/>
        <end position="671"/>
    </location>
</feature>
<keyword evidence="4" id="KW-1185">Reference proteome</keyword>
<keyword evidence="1" id="KW-0175">Coiled coil</keyword>
<protein>
    <submittedName>
        <fullName evidence="3">DUF349 domain-containing protein</fullName>
    </submittedName>
</protein>
<organism evidence="3 4">
    <name type="scientific">Flavobacterium ranwuense</name>
    <dbReference type="NCBI Taxonomy" id="2541725"/>
    <lineage>
        <taxon>Bacteria</taxon>
        <taxon>Pseudomonadati</taxon>
        <taxon>Bacteroidota</taxon>
        <taxon>Flavobacteriia</taxon>
        <taxon>Flavobacteriales</taxon>
        <taxon>Flavobacteriaceae</taxon>
        <taxon>Flavobacterium</taxon>
    </lineage>
</organism>
<dbReference type="Proteomes" id="UP000294685">
    <property type="component" value="Unassembled WGS sequence"/>
</dbReference>
<dbReference type="Pfam" id="PF03993">
    <property type="entry name" value="DUF349"/>
    <property type="match status" value="5"/>
</dbReference>
<name>A0ABY2DSY7_9FLAO</name>
<evidence type="ECO:0000256" key="1">
    <source>
        <dbReference type="SAM" id="Coils"/>
    </source>
</evidence>